<feature type="non-terminal residue" evidence="2">
    <location>
        <position position="1"/>
    </location>
</feature>
<dbReference type="Proteomes" id="UP000297245">
    <property type="component" value="Unassembled WGS sequence"/>
</dbReference>
<evidence type="ECO:0000313" key="2">
    <source>
        <dbReference type="EMBL" id="THU78955.1"/>
    </source>
</evidence>
<feature type="region of interest" description="Disordered" evidence="1">
    <location>
        <begin position="91"/>
        <end position="115"/>
    </location>
</feature>
<gene>
    <name evidence="2" type="ORF">K435DRAFT_699011</name>
</gene>
<sequence length="478" mass="54839">SLYVDICMLDFVNRLFLRVSPNVTAWCGALEDYLRQQKYYLRGQDPLQRHFGNCVLWFTSLQDAAHTHVKQILENVRSDLIITANRRATEMSENPAPVAEPTRTVNSEDCSSFVPPAPLSPTSGCETQDLPKSSRASAYLRSRCALCFGSTTSPNPADMTAAGPRIIVMLDACFTHKHRDQHGRDPPRLHPDTMFIPEEEVKKWEAKVRDARPTKSTKRQTDTENQDDHFEQCMRVPKSALDVCLGSFNAAHETLAKASASGYDNTADAALLYPHDACLFMVAMDSPGERQHFMLALIGELFKHIPDDWSVGVLYDIGCQTERSCLKWGFLKEYLHHIIWGVWAVFHTYGHNWACQLIYHPRKCRGLGLCDGEGCERCWSCLSHLVAYTRVVGYYLRLYTLDTQLHYHNEQTLWNAGEWLRRKTRQCNARRLQAEHDFQESEQDIMFLRAQWEDQVESQTRPLPSELSIVLVKFYELT</sequence>
<protein>
    <recommendedName>
        <fullName evidence="4">CxC1-like cysteine cluster associated with KDZ transposases domain-containing protein</fullName>
    </recommendedName>
</protein>
<feature type="region of interest" description="Disordered" evidence="1">
    <location>
        <begin position="207"/>
        <end position="226"/>
    </location>
</feature>
<keyword evidence="3" id="KW-1185">Reference proteome</keyword>
<reference evidence="2 3" key="1">
    <citation type="journal article" date="2019" name="Nat. Ecol. Evol.">
        <title>Megaphylogeny resolves global patterns of mushroom evolution.</title>
        <authorList>
            <person name="Varga T."/>
            <person name="Krizsan K."/>
            <person name="Foldi C."/>
            <person name="Dima B."/>
            <person name="Sanchez-Garcia M."/>
            <person name="Sanchez-Ramirez S."/>
            <person name="Szollosi G.J."/>
            <person name="Szarkandi J.G."/>
            <person name="Papp V."/>
            <person name="Albert L."/>
            <person name="Andreopoulos W."/>
            <person name="Angelini C."/>
            <person name="Antonin V."/>
            <person name="Barry K.W."/>
            <person name="Bougher N.L."/>
            <person name="Buchanan P."/>
            <person name="Buyck B."/>
            <person name="Bense V."/>
            <person name="Catcheside P."/>
            <person name="Chovatia M."/>
            <person name="Cooper J."/>
            <person name="Damon W."/>
            <person name="Desjardin D."/>
            <person name="Finy P."/>
            <person name="Geml J."/>
            <person name="Haridas S."/>
            <person name="Hughes K."/>
            <person name="Justo A."/>
            <person name="Karasinski D."/>
            <person name="Kautmanova I."/>
            <person name="Kiss B."/>
            <person name="Kocsube S."/>
            <person name="Kotiranta H."/>
            <person name="LaButti K.M."/>
            <person name="Lechner B.E."/>
            <person name="Liimatainen K."/>
            <person name="Lipzen A."/>
            <person name="Lukacs Z."/>
            <person name="Mihaltcheva S."/>
            <person name="Morgado L.N."/>
            <person name="Niskanen T."/>
            <person name="Noordeloos M.E."/>
            <person name="Ohm R.A."/>
            <person name="Ortiz-Santana B."/>
            <person name="Ovrebo C."/>
            <person name="Racz N."/>
            <person name="Riley R."/>
            <person name="Savchenko A."/>
            <person name="Shiryaev A."/>
            <person name="Soop K."/>
            <person name="Spirin V."/>
            <person name="Szebenyi C."/>
            <person name="Tomsovsky M."/>
            <person name="Tulloss R.E."/>
            <person name="Uehling J."/>
            <person name="Grigoriev I.V."/>
            <person name="Vagvolgyi C."/>
            <person name="Papp T."/>
            <person name="Martin F.M."/>
            <person name="Miettinen O."/>
            <person name="Hibbett D.S."/>
            <person name="Nagy L.G."/>
        </authorList>
    </citation>
    <scope>NUCLEOTIDE SEQUENCE [LARGE SCALE GENOMIC DNA]</scope>
    <source>
        <strain evidence="2 3">CBS 962.96</strain>
    </source>
</reference>
<evidence type="ECO:0000313" key="3">
    <source>
        <dbReference type="Proteomes" id="UP000297245"/>
    </source>
</evidence>
<name>A0A4V4HBE7_DENBC</name>
<dbReference type="Pfam" id="PF18758">
    <property type="entry name" value="KDZ"/>
    <property type="match status" value="1"/>
</dbReference>
<dbReference type="InterPro" id="IPR040521">
    <property type="entry name" value="KDZ"/>
</dbReference>
<evidence type="ECO:0008006" key="4">
    <source>
        <dbReference type="Google" id="ProtNLM"/>
    </source>
</evidence>
<dbReference type="PANTHER" id="PTHR33096:SF1">
    <property type="entry name" value="CXC1-LIKE CYSTEINE CLUSTER ASSOCIATED WITH KDZ TRANSPOSASES DOMAIN-CONTAINING PROTEIN"/>
    <property type="match status" value="1"/>
</dbReference>
<organism evidence="2 3">
    <name type="scientific">Dendrothele bispora (strain CBS 962.96)</name>
    <dbReference type="NCBI Taxonomy" id="1314807"/>
    <lineage>
        <taxon>Eukaryota</taxon>
        <taxon>Fungi</taxon>
        <taxon>Dikarya</taxon>
        <taxon>Basidiomycota</taxon>
        <taxon>Agaricomycotina</taxon>
        <taxon>Agaricomycetes</taxon>
        <taxon>Agaricomycetidae</taxon>
        <taxon>Agaricales</taxon>
        <taxon>Agaricales incertae sedis</taxon>
        <taxon>Dendrothele</taxon>
    </lineage>
</organism>
<dbReference type="OrthoDB" id="3364670at2759"/>
<proteinExistence type="predicted"/>
<dbReference type="EMBL" id="ML180104">
    <property type="protein sequence ID" value="THU78955.1"/>
    <property type="molecule type" value="Genomic_DNA"/>
</dbReference>
<accession>A0A4V4HBE7</accession>
<dbReference type="PANTHER" id="PTHR33096">
    <property type="entry name" value="CXC2 DOMAIN-CONTAINING PROTEIN"/>
    <property type="match status" value="1"/>
</dbReference>
<dbReference type="AlphaFoldDB" id="A0A4V4HBE7"/>
<evidence type="ECO:0000256" key="1">
    <source>
        <dbReference type="SAM" id="MobiDB-lite"/>
    </source>
</evidence>